<evidence type="ECO:0000313" key="2">
    <source>
        <dbReference type="EMBL" id="RDW75686.1"/>
    </source>
</evidence>
<keyword evidence="3" id="KW-1185">Reference proteome</keyword>
<reference evidence="2 3" key="1">
    <citation type="journal article" date="2018" name="IMA Fungus">
        <title>IMA Genome-F 9: Draft genome sequence of Annulohypoxylon stygium, Aspergillus mulundensis, Berkeleyomyces basicola (syn. Thielaviopsis basicola), Ceratocystis smalleyi, two Cercospora beticola strains, Coleophoma cylindrospora, Fusarium fracticaudum, Phialophora cf. hyalina, and Morchella septimelata.</title>
        <authorList>
            <person name="Wingfield B.D."/>
            <person name="Bills G.F."/>
            <person name="Dong Y."/>
            <person name="Huang W."/>
            <person name="Nel W.J."/>
            <person name="Swalarsk-Parry B.S."/>
            <person name="Vaghefi N."/>
            <person name="Wilken P.M."/>
            <person name="An Z."/>
            <person name="de Beer Z.W."/>
            <person name="De Vos L."/>
            <person name="Chen L."/>
            <person name="Duong T.A."/>
            <person name="Gao Y."/>
            <person name="Hammerbacher A."/>
            <person name="Kikkert J.R."/>
            <person name="Li Y."/>
            <person name="Li H."/>
            <person name="Li K."/>
            <person name="Li Q."/>
            <person name="Liu X."/>
            <person name="Ma X."/>
            <person name="Naidoo K."/>
            <person name="Pethybridge S.J."/>
            <person name="Sun J."/>
            <person name="Steenkamp E.T."/>
            <person name="van der Nest M.A."/>
            <person name="van Wyk S."/>
            <person name="Wingfield M.J."/>
            <person name="Xiong C."/>
            <person name="Yue Q."/>
            <person name="Zhang X."/>
        </authorList>
    </citation>
    <scope>NUCLEOTIDE SEQUENCE [LARGE SCALE GENOMIC DNA]</scope>
    <source>
        <strain evidence="2 3">BP5796</strain>
    </source>
</reference>
<proteinExistence type="predicted"/>
<comment type="caution">
    <text evidence="2">The sequence shown here is derived from an EMBL/GenBank/DDBJ whole genome shotgun (WGS) entry which is preliminary data.</text>
</comment>
<dbReference type="AlphaFoldDB" id="A0A3D8RP11"/>
<sequence>MTSLPPSPSPRPRKQRLTVSRPRDARNNTEINRSEPNLCFSPPKYPTPELSSQDSIPAPAVTDDDDLIDLDDKVQIKRGCAKTPHACRSPSLSDAEAEAWALDAEAGSHFASRHSAGLEQTPTSTWQLKSPRRFLFPTPTEANQQESENPCPVGACQEILQRYSLAEQHPGAAHSSCFIDVDHEPPSPSRSDLGEQLNAVQIDFRYCPNCIQSVGCGLVLLRDTMPTFRTMTGLLRDCWIRNAIEIRITSAHGYPIPYDGLPTFSLAKVFIALPGQKEIIWGREDEWQAALKEMKERGWRDCLVAVWVSDHGCAACQQMERDKRRAELEAMRKQWDEEKVLKEQKQQQQEDRDDASKRENSECDSGDGSEHENENDSQGVQGNEETE</sequence>
<dbReference type="EMBL" id="PDLN01000009">
    <property type="protein sequence ID" value="RDW75686.1"/>
    <property type="molecule type" value="Genomic_DNA"/>
</dbReference>
<feature type="region of interest" description="Disordered" evidence="1">
    <location>
        <begin position="1"/>
        <end position="65"/>
    </location>
</feature>
<evidence type="ECO:0000313" key="3">
    <source>
        <dbReference type="Proteomes" id="UP000256328"/>
    </source>
</evidence>
<name>A0A3D8RP11_9HELO</name>
<dbReference type="OrthoDB" id="10335220at2759"/>
<accession>A0A3D8RP11</accession>
<dbReference type="Proteomes" id="UP000256328">
    <property type="component" value="Unassembled WGS sequence"/>
</dbReference>
<feature type="compositionally biased region" description="Pro residues" evidence="1">
    <location>
        <begin position="1"/>
        <end position="10"/>
    </location>
</feature>
<feature type="region of interest" description="Disordered" evidence="1">
    <location>
        <begin position="335"/>
        <end position="387"/>
    </location>
</feature>
<organism evidence="2 3">
    <name type="scientific">Coleophoma crateriformis</name>
    <dbReference type="NCBI Taxonomy" id="565419"/>
    <lineage>
        <taxon>Eukaryota</taxon>
        <taxon>Fungi</taxon>
        <taxon>Dikarya</taxon>
        <taxon>Ascomycota</taxon>
        <taxon>Pezizomycotina</taxon>
        <taxon>Leotiomycetes</taxon>
        <taxon>Helotiales</taxon>
        <taxon>Dermateaceae</taxon>
        <taxon>Coleophoma</taxon>
    </lineage>
</organism>
<protein>
    <submittedName>
        <fullName evidence="2">Uncharacterized protein</fullName>
    </submittedName>
</protein>
<feature type="compositionally biased region" description="Polar residues" evidence="1">
    <location>
        <begin position="376"/>
        <end position="387"/>
    </location>
</feature>
<gene>
    <name evidence="2" type="ORF">BP5796_06507</name>
</gene>
<feature type="compositionally biased region" description="Basic and acidic residues" evidence="1">
    <location>
        <begin position="335"/>
        <end position="361"/>
    </location>
</feature>
<evidence type="ECO:0000256" key="1">
    <source>
        <dbReference type="SAM" id="MobiDB-lite"/>
    </source>
</evidence>